<evidence type="ECO:0000313" key="1">
    <source>
        <dbReference type="EMBL" id="KAG6961195.1"/>
    </source>
</evidence>
<keyword evidence="2" id="KW-1185">Reference proteome</keyword>
<dbReference type="AlphaFoldDB" id="A0A8J5ITZ2"/>
<dbReference type="EMBL" id="JAENGY010000520">
    <property type="protein sequence ID" value="KAG6961195.1"/>
    <property type="molecule type" value="Genomic_DNA"/>
</dbReference>
<dbReference type="Proteomes" id="UP000709295">
    <property type="component" value="Unassembled WGS sequence"/>
</dbReference>
<accession>A0A8J5ITZ2</accession>
<evidence type="ECO:0000313" key="2">
    <source>
        <dbReference type="Proteomes" id="UP000709295"/>
    </source>
</evidence>
<comment type="caution">
    <text evidence="1">The sequence shown here is derived from an EMBL/GenBank/DDBJ whole genome shotgun (WGS) entry which is preliminary data.</text>
</comment>
<proteinExistence type="predicted"/>
<organism evidence="1 2">
    <name type="scientific">Phytophthora aleatoria</name>
    <dbReference type="NCBI Taxonomy" id="2496075"/>
    <lineage>
        <taxon>Eukaryota</taxon>
        <taxon>Sar</taxon>
        <taxon>Stramenopiles</taxon>
        <taxon>Oomycota</taxon>
        <taxon>Peronosporomycetes</taxon>
        <taxon>Peronosporales</taxon>
        <taxon>Peronosporaceae</taxon>
        <taxon>Phytophthora</taxon>
    </lineage>
</organism>
<protein>
    <submittedName>
        <fullName evidence="1">Uncharacterized protein</fullName>
    </submittedName>
</protein>
<gene>
    <name evidence="1" type="ORF">JG688_00009227</name>
</gene>
<sequence>MVIPYGVPVILQSVRTEKNLQNPPGSRKARCLVDNRDIYEHVVLHSVGEHKVSIQATHSDRYLQVSACGSCVFDPKNDGAWGRFSIESDPDGYLLFVSCHLGPILQCDKNGVVKCTSDNLHYWGIWRIVEPRVTISYVPHVPTPRSILAGRERQEFILELAKCGKTPDEIDQIVARMFDARLSSTKAVDTRLNDQPFKMVLYELP</sequence>
<name>A0A8J5ITZ2_9STRA</name>
<reference evidence="1" key="1">
    <citation type="submission" date="2021-01" db="EMBL/GenBank/DDBJ databases">
        <title>Phytophthora aleatoria, a newly-described species from Pinus radiata is distinct from Phytophthora cactorum isolates based on comparative genomics.</title>
        <authorList>
            <person name="Mcdougal R."/>
            <person name="Panda P."/>
            <person name="Williams N."/>
            <person name="Studholme D.J."/>
        </authorList>
    </citation>
    <scope>NUCLEOTIDE SEQUENCE</scope>
    <source>
        <strain evidence="1">NZFS 4037</strain>
    </source>
</reference>